<dbReference type="InterPro" id="IPR013691">
    <property type="entry name" value="MeTrfase_14"/>
</dbReference>
<dbReference type="InterPro" id="IPR013630">
    <property type="entry name" value="Methyltransf_Zn-bd_dom_put"/>
</dbReference>
<dbReference type="PANTHER" id="PTHR43861">
    <property type="entry name" value="TRANS-ACONITATE 2-METHYLTRANSFERASE-RELATED"/>
    <property type="match status" value="1"/>
</dbReference>
<dbReference type="Gene3D" id="3.40.50.150">
    <property type="entry name" value="Vaccinia Virus protein VP39"/>
    <property type="match status" value="1"/>
</dbReference>
<evidence type="ECO:0008006" key="5">
    <source>
        <dbReference type="Google" id="ProtNLM"/>
    </source>
</evidence>
<gene>
    <name evidence="3" type="ORF">J2S42_005541</name>
</gene>
<dbReference type="PANTHER" id="PTHR43861:SF5">
    <property type="entry name" value="BLL5978 PROTEIN"/>
    <property type="match status" value="1"/>
</dbReference>
<dbReference type="Gene3D" id="3.40.50.720">
    <property type="entry name" value="NAD(P)-binding Rossmann-like Domain"/>
    <property type="match status" value="1"/>
</dbReference>
<proteinExistence type="predicted"/>
<comment type="caution">
    <text evidence="3">The sequence shown here is derived from an EMBL/GenBank/DDBJ whole genome shotgun (WGS) entry which is preliminary data.</text>
</comment>
<accession>A0AAE3W4S3</accession>
<name>A0AAE3W4S3_9ACTN</name>
<dbReference type="SUPFAM" id="SSF53335">
    <property type="entry name" value="S-adenosyl-L-methionine-dependent methyltransferases"/>
    <property type="match status" value="1"/>
</dbReference>
<dbReference type="Gene3D" id="6.10.250.3100">
    <property type="match status" value="1"/>
</dbReference>
<feature type="domain" description="C-methyltransferase" evidence="2">
    <location>
        <begin position="247"/>
        <end position="404"/>
    </location>
</feature>
<dbReference type="InterPro" id="IPR029063">
    <property type="entry name" value="SAM-dependent_MTases_sf"/>
</dbReference>
<evidence type="ECO:0000259" key="2">
    <source>
        <dbReference type="Pfam" id="PF08484"/>
    </source>
</evidence>
<organism evidence="3 4">
    <name type="scientific">Catenuloplanes indicus</name>
    <dbReference type="NCBI Taxonomy" id="137267"/>
    <lineage>
        <taxon>Bacteria</taxon>
        <taxon>Bacillati</taxon>
        <taxon>Actinomycetota</taxon>
        <taxon>Actinomycetes</taxon>
        <taxon>Micromonosporales</taxon>
        <taxon>Micromonosporaceae</taxon>
        <taxon>Catenuloplanes</taxon>
    </lineage>
</organism>
<keyword evidence="4" id="KW-1185">Reference proteome</keyword>
<dbReference type="Pfam" id="PF08484">
    <property type="entry name" value="Methyltransf_14"/>
    <property type="match status" value="1"/>
</dbReference>
<evidence type="ECO:0000313" key="3">
    <source>
        <dbReference type="EMBL" id="MDQ0368872.1"/>
    </source>
</evidence>
<protein>
    <recommendedName>
        <fullName evidence="5">SAM-dependent methyltransferase</fullName>
    </recommendedName>
</protein>
<dbReference type="Gene3D" id="6.20.50.110">
    <property type="entry name" value="Methyltransferase, zinc-binding domain"/>
    <property type="match status" value="1"/>
</dbReference>
<sequence>MDAIPCRLCGNALTETFVDLGMSPLCESFLRADQIDARESFYPLHVRICAECLLVQLPAYVPGEDIFSDYAYFSSYSTSWVEHARRYAEAMTERLGLGPDSLVTEVASNDGYLLQHFVAAGIPVLGVEPAANIAAVAREKGIRTESEFLGAETGAALAARYGRADLVAGNNVYAHIPDLVGFSAGLAALVKPEGLVTLEFPHLLRLIERNQFDTIYHEHYHYLTLLTAQRALATAGLAVVDVEELSSHGGSLRVHARHGDAAGEPSANVKSVLEAEAEAGLHTVAGHKGFAEAVFDVKRELVEFLLTARAEGRTVVGYGAPGKGNTLLNHAGVRSDLLAYTVDRNPHKQGMFLPGTHIPIHAPERIAQDKPDYVLVLPWNLRTEISKQLAYVHEWGGRLVFPIPHLDVV</sequence>
<dbReference type="InterPro" id="IPR038576">
    <property type="entry name" value="Methyltransf_Zn-bd_dom_put_sf"/>
</dbReference>
<dbReference type="Pfam" id="PF08421">
    <property type="entry name" value="Methyltransf_13"/>
    <property type="match status" value="1"/>
</dbReference>
<dbReference type="EMBL" id="JAUSUZ010000001">
    <property type="protein sequence ID" value="MDQ0368872.1"/>
    <property type="molecule type" value="Genomic_DNA"/>
</dbReference>
<reference evidence="3 4" key="1">
    <citation type="submission" date="2023-07" db="EMBL/GenBank/DDBJ databases">
        <title>Sequencing the genomes of 1000 actinobacteria strains.</title>
        <authorList>
            <person name="Klenk H.-P."/>
        </authorList>
    </citation>
    <scope>NUCLEOTIDE SEQUENCE [LARGE SCALE GENOMIC DNA]</scope>
    <source>
        <strain evidence="3 4">DSM 44709</strain>
    </source>
</reference>
<dbReference type="Pfam" id="PF13489">
    <property type="entry name" value="Methyltransf_23"/>
    <property type="match status" value="1"/>
</dbReference>
<dbReference type="RefSeq" id="WP_307243693.1">
    <property type="nucleotide sequence ID" value="NZ_JAUSUZ010000001.1"/>
</dbReference>
<evidence type="ECO:0000313" key="4">
    <source>
        <dbReference type="Proteomes" id="UP001240236"/>
    </source>
</evidence>
<feature type="domain" description="Methyltransferase putative zinc binding" evidence="1">
    <location>
        <begin position="6"/>
        <end position="67"/>
    </location>
</feature>
<evidence type="ECO:0000259" key="1">
    <source>
        <dbReference type="Pfam" id="PF08421"/>
    </source>
</evidence>
<dbReference type="Proteomes" id="UP001240236">
    <property type="component" value="Unassembled WGS sequence"/>
</dbReference>
<dbReference type="AlphaFoldDB" id="A0AAE3W4S3"/>